<name>A0A4R2II27_9ACTN</name>
<feature type="transmembrane region" description="Helical" evidence="8">
    <location>
        <begin position="163"/>
        <end position="182"/>
    </location>
</feature>
<feature type="region of interest" description="Disordered" evidence="7">
    <location>
        <begin position="393"/>
        <end position="412"/>
    </location>
</feature>
<feature type="domain" description="Major facilitator superfamily (MFS) profile" evidence="9">
    <location>
        <begin position="1"/>
        <end position="190"/>
    </location>
</feature>
<keyword evidence="2" id="KW-0813">Transport</keyword>
<accession>A0A4R2II27</accession>
<feature type="transmembrane region" description="Helical" evidence="8">
    <location>
        <begin position="12"/>
        <end position="34"/>
    </location>
</feature>
<dbReference type="InterPro" id="IPR036259">
    <property type="entry name" value="MFS_trans_sf"/>
</dbReference>
<feature type="transmembrane region" description="Helical" evidence="8">
    <location>
        <begin position="209"/>
        <end position="234"/>
    </location>
</feature>
<dbReference type="AlphaFoldDB" id="A0A4R2II27"/>
<evidence type="ECO:0000256" key="3">
    <source>
        <dbReference type="ARBA" id="ARBA00022475"/>
    </source>
</evidence>
<evidence type="ECO:0000256" key="7">
    <source>
        <dbReference type="SAM" id="MobiDB-lite"/>
    </source>
</evidence>
<feature type="transmembrane region" description="Helical" evidence="8">
    <location>
        <begin position="41"/>
        <end position="60"/>
    </location>
</feature>
<sequence>MTASLPPAVRRLIIATLVNTFGNGLYFAIGALYLTRAAGLSVAHVGVGLTIAGLIGLVTSTPLGTVADRFGPNRTYVGFLLLQAITMTALTQVRSFLLYVVIAGITAIADSGQRGAKGALIAGLSPTDQRVRTRAILRVVTNIGMAAGMGLAGIVLAVDRREVYVIALLANAATFLVTAGLVRFGMPEVEKVPSATGPSALAALRDRPFLVFVALDGVLSMHAAMAQVAIPLWVATATDAPRWLISVLMVLNSVAVVLLQIRVARGTEHLAGAARAGRPAGLALALACAVLALTDVTSGVITIGLLLVAALVHVVGEMLQSAGGWGISFELASPGAQGQYQGAYAMGRQVGDLTAPLLLTTIAISWGWPGWLLTALIFLTAGTLIPVVVRKHPSASTPTPSTPPTPSAAPAS</sequence>
<dbReference type="SUPFAM" id="SSF103473">
    <property type="entry name" value="MFS general substrate transporter"/>
    <property type="match status" value="1"/>
</dbReference>
<dbReference type="InterPro" id="IPR020846">
    <property type="entry name" value="MFS_dom"/>
</dbReference>
<feature type="transmembrane region" description="Helical" evidence="8">
    <location>
        <begin position="282"/>
        <end position="315"/>
    </location>
</feature>
<evidence type="ECO:0000259" key="9">
    <source>
        <dbReference type="PROSITE" id="PS50850"/>
    </source>
</evidence>
<dbReference type="PANTHER" id="PTHR23517">
    <property type="entry name" value="RESISTANCE PROTEIN MDTM, PUTATIVE-RELATED-RELATED"/>
    <property type="match status" value="1"/>
</dbReference>
<dbReference type="Proteomes" id="UP000295573">
    <property type="component" value="Unassembled WGS sequence"/>
</dbReference>
<comment type="subcellular location">
    <subcellularLocation>
        <location evidence="1">Cell membrane</location>
        <topology evidence="1">Multi-pass membrane protein</topology>
    </subcellularLocation>
</comment>
<keyword evidence="6 8" id="KW-0472">Membrane</keyword>
<evidence type="ECO:0000256" key="4">
    <source>
        <dbReference type="ARBA" id="ARBA00022692"/>
    </source>
</evidence>
<feature type="transmembrane region" description="Helical" evidence="8">
    <location>
        <begin position="135"/>
        <end position="157"/>
    </location>
</feature>
<evidence type="ECO:0000256" key="1">
    <source>
        <dbReference type="ARBA" id="ARBA00004651"/>
    </source>
</evidence>
<evidence type="ECO:0000256" key="2">
    <source>
        <dbReference type="ARBA" id="ARBA00022448"/>
    </source>
</evidence>
<evidence type="ECO:0000313" key="10">
    <source>
        <dbReference type="EMBL" id="TCO44621.1"/>
    </source>
</evidence>
<feature type="transmembrane region" description="Helical" evidence="8">
    <location>
        <begin position="240"/>
        <end position="261"/>
    </location>
</feature>
<feature type="transmembrane region" description="Helical" evidence="8">
    <location>
        <begin position="368"/>
        <end position="389"/>
    </location>
</feature>
<dbReference type="Pfam" id="PF07690">
    <property type="entry name" value="MFS_1"/>
    <property type="match status" value="1"/>
</dbReference>
<evidence type="ECO:0000256" key="5">
    <source>
        <dbReference type="ARBA" id="ARBA00022989"/>
    </source>
</evidence>
<evidence type="ECO:0000256" key="6">
    <source>
        <dbReference type="ARBA" id="ARBA00023136"/>
    </source>
</evidence>
<dbReference type="OrthoDB" id="3865324at2"/>
<evidence type="ECO:0000313" key="11">
    <source>
        <dbReference type="Proteomes" id="UP000295573"/>
    </source>
</evidence>
<keyword evidence="4 8" id="KW-0812">Transmembrane</keyword>
<organism evidence="10 11">
    <name type="scientific">Kribbella antiqua</name>
    <dbReference type="NCBI Taxonomy" id="2512217"/>
    <lineage>
        <taxon>Bacteria</taxon>
        <taxon>Bacillati</taxon>
        <taxon>Actinomycetota</taxon>
        <taxon>Actinomycetes</taxon>
        <taxon>Propionibacteriales</taxon>
        <taxon>Kribbellaceae</taxon>
        <taxon>Kribbella</taxon>
    </lineage>
</organism>
<dbReference type="EMBL" id="SLWR01000010">
    <property type="protein sequence ID" value="TCO44621.1"/>
    <property type="molecule type" value="Genomic_DNA"/>
</dbReference>
<dbReference type="InterPro" id="IPR011701">
    <property type="entry name" value="MFS"/>
</dbReference>
<protein>
    <submittedName>
        <fullName evidence="10">MFS transporter</fullName>
    </submittedName>
</protein>
<dbReference type="PANTHER" id="PTHR23517:SF2">
    <property type="entry name" value="MULTIDRUG RESISTANCE PROTEIN MDTH"/>
    <property type="match status" value="1"/>
</dbReference>
<feature type="transmembrane region" description="Helical" evidence="8">
    <location>
        <begin position="80"/>
        <end position="108"/>
    </location>
</feature>
<feature type="compositionally biased region" description="Pro residues" evidence="7">
    <location>
        <begin position="400"/>
        <end position="412"/>
    </location>
</feature>
<proteinExistence type="predicted"/>
<keyword evidence="11" id="KW-1185">Reference proteome</keyword>
<comment type="caution">
    <text evidence="10">The sequence shown here is derived from an EMBL/GenBank/DDBJ whole genome shotgun (WGS) entry which is preliminary data.</text>
</comment>
<dbReference type="RefSeq" id="WP_132153758.1">
    <property type="nucleotide sequence ID" value="NZ_SLWR01000010.1"/>
</dbReference>
<reference evidence="10 11" key="1">
    <citation type="journal article" date="2015" name="Stand. Genomic Sci.">
        <title>Genomic Encyclopedia of Bacterial and Archaeal Type Strains, Phase III: the genomes of soil and plant-associated and newly described type strains.</title>
        <authorList>
            <person name="Whitman W.B."/>
            <person name="Woyke T."/>
            <person name="Klenk H.P."/>
            <person name="Zhou Y."/>
            <person name="Lilburn T.G."/>
            <person name="Beck B.J."/>
            <person name="De Vos P."/>
            <person name="Vandamme P."/>
            <person name="Eisen J.A."/>
            <person name="Garrity G."/>
            <person name="Hugenholtz P."/>
            <person name="Kyrpides N.C."/>
        </authorList>
    </citation>
    <scope>NUCLEOTIDE SEQUENCE [LARGE SCALE GENOMIC DNA]</scope>
    <source>
        <strain evidence="10 11">VKM Ac-2541</strain>
    </source>
</reference>
<dbReference type="Gene3D" id="1.20.1250.20">
    <property type="entry name" value="MFS general substrate transporter like domains"/>
    <property type="match status" value="1"/>
</dbReference>
<dbReference type="InterPro" id="IPR050171">
    <property type="entry name" value="MFS_Transporters"/>
</dbReference>
<keyword evidence="3" id="KW-1003">Cell membrane</keyword>
<dbReference type="PROSITE" id="PS50850">
    <property type="entry name" value="MFS"/>
    <property type="match status" value="1"/>
</dbReference>
<evidence type="ECO:0000256" key="8">
    <source>
        <dbReference type="SAM" id="Phobius"/>
    </source>
</evidence>
<gene>
    <name evidence="10" type="ORF">EV646_110336</name>
</gene>
<dbReference type="GO" id="GO:0005886">
    <property type="term" value="C:plasma membrane"/>
    <property type="evidence" value="ECO:0007669"/>
    <property type="project" value="UniProtKB-SubCell"/>
</dbReference>
<dbReference type="GO" id="GO:0022857">
    <property type="term" value="F:transmembrane transporter activity"/>
    <property type="evidence" value="ECO:0007669"/>
    <property type="project" value="InterPro"/>
</dbReference>
<keyword evidence="5 8" id="KW-1133">Transmembrane helix</keyword>